<comment type="caution">
    <text evidence="2">The sequence shown here is derived from an EMBL/GenBank/DDBJ whole genome shotgun (WGS) entry which is preliminary data.</text>
</comment>
<dbReference type="GO" id="GO:0016491">
    <property type="term" value="F:oxidoreductase activity"/>
    <property type="evidence" value="ECO:0007669"/>
    <property type="project" value="InterPro"/>
</dbReference>
<keyword evidence="3" id="KW-1185">Reference proteome</keyword>
<sequence length="235" mass="25693">MVTPTERPTVTVWSDVGCPWATLALHTLRAAARRRRVPLLIDHRAFPLELFNREPTPKFIVDPEIMAIAARLPELGWRMWDGPAHTYPVTTLPALEAIQAAKDPAVGGLQGSDELDEALRRAFYNDSKCISVHAVILDLAEECEHVDAKALAEALARGSGRAEVYAQWRTAEGPQIQGSPHLFAVGDYASHNPGATFTWTGSPYEGGLPRLDDYSTAWADELLDALQGEAQEVSA</sequence>
<dbReference type="InterPro" id="IPR036249">
    <property type="entry name" value="Thioredoxin-like_sf"/>
</dbReference>
<dbReference type="SUPFAM" id="SSF52833">
    <property type="entry name" value="Thioredoxin-like"/>
    <property type="match status" value="1"/>
</dbReference>
<dbReference type="RefSeq" id="WP_048478717.1">
    <property type="nucleotide sequence ID" value="NZ_JBIRUD010000001.1"/>
</dbReference>
<dbReference type="InterPro" id="IPR001853">
    <property type="entry name" value="DSBA-like_thioredoxin_dom"/>
</dbReference>
<evidence type="ECO:0000259" key="1">
    <source>
        <dbReference type="Pfam" id="PF01323"/>
    </source>
</evidence>
<dbReference type="PATRIC" id="fig|66430.4.peg.196"/>
<accession>A0A0J6XLC0</accession>
<dbReference type="AlphaFoldDB" id="A0A0J6XLC0"/>
<dbReference type="EMBL" id="LFML01000100">
    <property type="protein sequence ID" value="KMO95493.1"/>
    <property type="molecule type" value="Genomic_DNA"/>
</dbReference>
<gene>
    <name evidence="2" type="ORF">ACS04_23605</name>
</gene>
<feature type="domain" description="DSBA-like thioredoxin" evidence="1">
    <location>
        <begin position="9"/>
        <end position="187"/>
    </location>
</feature>
<keyword evidence="2" id="KW-0413">Isomerase</keyword>
<dbReference type="Proteomes" id="UP000035932">
    <property type="component" value="Unassembled WGS sequence"/>
</dbReference>
<dbReference type="Gene3D" id="3.40.30.10">
    <property type="entry name" value="Glutaredoxin"/>
    <property type="match status" value="1"/>
</dbReference>
<dbReference type="OrthoDB" id="155520at2"/>
<dbReference type="Pfam" id="PF01323">
    <property type="entry name" value="DSBA"/>
    <property type="match status" value="1"/>
</dbReference>
<protein>
    <submittedName>
        <fullName evidence="2">Dithiol-disulfide isomerase</fullName>
    </submittedName>
</protein>
<evidence type="ECO:0000313" key="3">
    <source>
        <dbReference type="Proteomes" id="UP000035932"/>
    </source>
</evidence>
<evidence type="ECO:0000313" key="2">
    <source>
        <dbReference type="EMBL" id="KMO95493.1"/>
    </source>
</evidence>
<proteinExistence type="predicted"/>
<organism evidence="2 3">
    <name type="scientific">Streptomyces roseus</name>
    <dbReference type="NCBI Taxonomy" id="66430"/>
    <lineage>
        <taxon>Bacteria</taxon>
        <taxon>Bacillati</taxon>
        <taxon>Actinomycetota</taxon>
        <taxon>Actinomycetes</taxon>
        <taxon>Kitasatosporales</taxon>
        <taxon>Streptomycetaceae</taxon>
        <taxon>Streptomyces</taxon>
    </lineage>
</organism>
<dbReference type="GO" id="GO:0016853">
    <property type="term" value="F:isomerase activity"/>
    <property type="evidence" value="ECO:0007669"/>
    <property type="project" value="UniProtKB-KW"/>
</dbReference>
<name>A0A0J6XLC0_9ACTN</name>
<dbReference type="STRING" id="66430.ACS04_23605"/>
<reference evidence="2 3" key="1">
    <citation type="submission" date="2015-06" db="EMBL/GenBank/DDBJ databases">
        <title>Recapitulation of the evolution of biosynthetic gene clusters reveals hidden chemical diversity on bacterial genomes.</title>
        <authorList>
            <person name="Cruz-Morales P."/>
            <person name="Martinez-Guerrero C."/>
            <person name="Morales-Escalante M.A."/>
            <person name="Yanez-Guerra L.A."/>
            <person name="Kopp J.F."/>
            <person name="Feldmann J."/>
            <person name="Ramos-Aboites H.E."/>
            <person name="Barona-Gomez F."/>
        </authorList>
    </citation>
    <scope>NUCLEOTIDE SEQUENCE [LARGE SCALE GENOMIC DNA]</scope>
    <source>
        <strain evidence="2 3">ATCC 31245</strain>
    </source>
</reference>